<accession>A0ACC6U0Q9</accession>
<organism evidence="1 2">
    <name type="scientific">Paraburkholderia phymatum</name>
    <dbReference type="NCBI Taxonomy" id="148447"/>
    <lineage>
        <taxon>Bacteria</taxon>
        <taxon>Pseudomonadati</taxon>
        <taxon>Pseudomonadota</taxon>
        <taxon>Betaproteobacteria</taxon>
        <taxon>Burkholderiales</taxon>
        <taxon>Burkholderiaceae</taxon>
        <taxon>Paraburkholderia</taxon>
    </lineage>
</organism>
<name>A0ACC6U0Q9_9BURK</name>
<proteinExistence type="predicted"/>
<keyword evidence="2" id="KW-1185">Reference proteome</keyword>
<evidence type="ECO:0000313" key="1">
    <source>
        <dbReference type="EMBL" id="MEX3933295.1"/>
    </source>
</evidence>
<protein>
    <submittedName>
        <fullName evidence="1">Uncharacterized protein</fullName>
    </submittedName>
</protein>
<comment type="caution">
    <text evidence="1">The sequence shown here is derived from an EMBL/GenBank/DDBJ whole genome shotgun (WGS) entry which is preliminary data.</text>
</comment>
<evidence type="ECO:0000313" key="2">
    <source>
        <dbReference type="Proteomes" id="UP001558850"/>
    </source>
</evidence>
<dbReference type="Proteomes" id="UP001558850">
    <property type="component" value="Unassembled WGS sequence"/>
</dbReference>
<gene>
    <name evidence="1" type="ORF">AB4Y32_16080</name>
</gene>
<dbReference type="EMBL" id="JBFRCH010000007">
    <property type="protein sequence ID" value="MEX3933295.1"/>
    <property type="molecule type" value="Genomic_DNA"/>
</dbReference>
<reference evidence="1" key="1">
    <citation type="submission" date="2024-07" db="EMBL/GenBank/DDBJ databases">
        <title>A survey of Mimosa microsymbionts across Brazilian biomes reveals a high diversity of Paraburkholderia nodulating endemic species, but also that Cupriavidus is common as a symbiont of widespread species.</title>
        <authorList>
            <person name="Rouws L."/>
            <person name="Barauna A."/>
            <person name="Beukes C."/>
            <person name="Rouws J.R.C."/>
            <person name="De Faria S.M."/>
            <person name="Gross E."/>
            <person name="Bueno Dos Reis Junior F."/>
            <person name="Simon M.F."/>
            <person name="Maluk M."/>
            <person name="Odee D.W."/>
            <person name="Kenicer G."/>
            <person name="Young J.P.W."/>
            <person name="Reis V.M."/>
            <person name="Zilli J."/>
            <person name="James E.K."/>
        </authorList>
    </citation>
    <scope>NUCLEOTIDE SEQUENCE</scope>
    <source>
        <strain evidence="1">EG181B</strain>
    </source>
</reference>
<sequence length="64" mass="6950">MPVLIATIIAIALKLAGVPFLAALPWWVITLPLWLGVAMFLMAATGMLIGGLVCILFVTWLERK</sequence>